<dbReference type="Gene3D" id="1.10.287.130">
    <property type="match status" value="1"/>
</dbReference>
<dbReference type="Gene3D" id="3.30.565.10">
    <property type="entry name" value="Histidine kinase-like ATPase, C-terminal domain"/>
    <property type="match status" value="1"/>
</dbReference>
<dbReference type="InterPro" id="IPR033479">
    <property type="entry name" value="dCache_1"/>
</dbReference>
<dbReference type="GO" id="GO:0016301">
    <property type="term" value="F:kinase activity"/>
    <property type="evidence" value="ECO:0007669"/>
    <property type="project" value="UniProtKB-KW"/>
</dbReference>
<dbReference type="SUPFAM" id="SSF47384">
    <property type="entry name" value="Homodimeric domain of signal transducing histidine kinase"/>
    <property type="match status" value="1"/>
</dbReference>
<keyword evidence="5" id="KW-0597">Phosphoprotein</keyword>
<keyword evidence="13 14" id="KW-0472">Membrane</keyword>
<sequence length="610" mass="65699">MSLPPLPAPATSSRRRLLLGTALLAACLVFGWLAYRVALTIFLDGERQNAARRLEFYALSLEATLARYEALPGLLALEHKLHELLAQPAGSAQAKAANAYLKTAQSGAEISAAYLIDRRGHTLAASNWDKAGSFVGHNYAFRPYFREAIKGSLGRFYGVGATTGEPGYFLAAPVRDGSHGPIEGVVTIKVNLAPFESALARSGDTVLLADDEGVIFLAPKAEWRYRTLAPLSPLARERLAASRKYGDSPLEPLISDRALEDGSVRLAVTDRRPRDLLMESQAVGHQGWRVVLLTDPAEARRSALGAGFTAAFALAFVLALAAHQNLRRKRRAELHQAHAALEAAIAERTADLTRKVEALKQAEAILHQTRDTAVQAGKLAVLGQMSAGMSHELNQPLAALQTFSDNAVALMDLGRLEEVRENLAMIRQLTARLGRIVTQLKSFSRKGPAEKSPVPVARAVDNALLILEPRRRELQAAIQVAPIAPELAVLADTTRLEQVLVNLLRNGLDAMQERPAPRLHLQAERRGSQVRIAIRDEGPGLPPEVLAHLFEPFYTTKPVGEGLGLGLAISLAIVEGFGGRLEGSNRPEGGAEFAIILEAASGTQPTPISA</sequence>
<dbReference type="InterPro" id="IPR017055">
    <property type="entry name" value="Sig_transdc_His_kinase_DctB"/>
</dbReference>
<keyword evidence="6" id="KW-0808">Transferase</keyword>
<dbReference type="Pfam" id="PF02743">
    <property type="entry name" value="dCache_1"/>
    <property type="match status" value="1"/>
</dbReference>
<feature type="transmembrane region" description="Helical" evidence="14">
    <location>
        <begin position="303"/>
        <end position="322"/>
    </location>
</feature>
<proteinExistence type="predicted"/>
<keyword evidence="10" id="KW-0067">ATP-binding</keyword>
<comment type="caution">
    <text evidence="16">The sequence shown here is derived from an EMBL/GenBank/DDBJ whole genome shotgun (WGS) entry which is preliminary data.</text>
</comment>
<dbReference type="SUPFAM" id="SSF55874">
    <property type="entry name" value="ATPase domain of HSP90 chaperone/DNA topoisomerase II/histidine kinase"/>
    <property type="match status" value="1"/>
</dbReference>
<evidence type="ECO:0000256" key="1">
    <source>
        <dbReference type="ARBA" id="ARBA00000085"/>
    </source>
</evidence>
<evidence type="ECO:0000256" key="14">
    <source>
        <dbReference type="SAM" id="Phobius"/>
    </source>
</evidence>
<comment type="subcellular location">
    <subcellularLocation>
        <location evidence="2">Cell membrane</location>
        <topology evidence="2">Multi-pass membrane protein</topology>
    </subcellularLocation>
</comment>
<dbReference type="PANTHER" id="PTHR43065:SF46">
    <property type="entry name" value="C4-DICARBOXYLATE TRANSPORT SENSOR PROTEIN DCTB"/>
    <property type="match status" value="1"/>
</dbReference>
<dbReference type="PIRSF" id="PIRSF036431">
    <property type="entry name" value="STHK_DctB"/>
    <property type="match status" value="1"/>
</dbReference>
<dbReference type="EC" id="2.7.13.3" evidence="3"/>
<evidence type="ECO:0000256" key="5">
    <source>
        <dbReference type="ARBA" id="ARBA00022553"/>
    </source>
</evidence>
<keyword evidence="9 16" id="KW-0418">Kinase</keyword>
<keyword evidence="17" id="KW-1185">Reference proteome</keyword>
<dbReference type="RefSeq" id="WP_130459030.1">
    <property type="nucleotide sequence ID" value="NZ_SHKM01000001.1"/>
</dbReference>
<organism evidence="16 17">
    <name type="scientific">Azospira oryzae</name>
    <dbReference type="NCBI Taxonomy" id="146939"/>
    <lineage>
        <taxon>Bacteria</taxon>
        <taxon>Pseudomonadati</taxon>
        <taxon>Pseudomonadota</taxon>
        <taxon>Betaproteobacteria</taxon>
        <taxon>Rhodocyclales</taxon>
        <taxon>Rhodocyclaceae</taxon>
        <taxon>Azospira</taxon>
    </lineage>
</organism>
<dbReference type="InterPro" id="IPR005467">
    <property type="entry name" value="His_kinase_dom"/>
</dbReference>
<dbReference type="Pfam" id="PF02518">
    <property type="entry name" value="HATPase_c"/>
    <property type="match status" value="1"/>
</dbReference>
<gene>
    <name evidence="16" type="ORF">EV678_1476</name>
</gene>
<reference evidence="16 17" key="1">
    <citation type="submission" date="2019-02" db="EMBL/GenBank/DDBJ databases">
        <title>Genomic Encyclopedia of Type Strains, Phase IV (KMG-IV): sequencing the most valuable type-strain genomes for metagenomic binning, comparative biology and taxonomic classification.</title>
        <authorList>
            <person name="Goeker M."/>
        </authorList>
    </citation>
    <scope>NUCLEOTIDE SEQUENCE [LARGE SCALE GENOMIC DNA]</scope>
    <source>
        <strain evidence="16 17">DSM 21223</strain>
    </source>
</reference>
<dbReference type="SMART" id="SM00388">
    <property type="entry name" value="HisKA"/>
    <property type="match status" value="1"/>
</dbReference>
<dbReference type="CDD" id="cd12914">
    <property type="entry name" value="PDC1_DGC_like"/>
    <property type="match status" value="1"/>
</dbReference>
<dbReference type="InterPro" id="IPR003661">
    <property type="entry name" value="HisK_dim/P_dom"/>
</dbReference>
<protein>
    <recommendedName>
        <fullName evidence="3">histidine kinase</fullName>
        <ecNumber evidence="3">2.7.13.3</ecNumber>
    </recommendedName>
</protein>
<dbReference type="Proteomes" id="UP000292136">
    <property type="component" value="Unassembled WGS sequence"/>
</dbReference>
<dbReference type="InterPro" id="IPR036890">
    <property type="entry name" value="HATPase_C_sf"/>
</dbReference>
<dbReference type="Gene3D" id="3.30.450.20">
    <property type="entry name" value="PAS domain"/>
    <property type="match status" value="2"/>
</dbReference>
<dbReference type="InterPro" id="IPR036097">
    <property type="entry name" value="HisK_dim/P_sf"/>
</dbReference>
<dbReference type="PRINTS" id="PR00344">
    <property type="entry name" value="BCTRLSENSOR"/>
</dbReference>
<dbReference type="PROSITE" id="PS50109">
    <property type="entry name" value="HIS_KIN"/>
    <property type="match status" value="1"/>
</dbReference>
<evidence type="ECO:0000256" key="12">
    <source>
        <dbReference type="ARBA" id="ARBA00023012"/>
    </source>
</evidence>
<evidence type="ECO:0000256" key="3">
    <source>
        <dbReference type="ARBA" id="ARBA00012438"/>
    </source>
</evidence>
<dbReference type="PROSITE" id="PS51318">
    <property type="entry name" value="TAT"/>
    <property type="match status" value="1"/>
</dbReference>
<evidence type="ECO:0000256" key="4">
    <source>
        <dbReference type="ARBA" id="ARBA00022475"/>
    </source>
</evidence>
<feature type="domain" description="Histidine kinase" evidence="15">
    <location>
        <begin position="388"/>
        <end position="601"/>
    </location>
</feature>
<evidence type="ECO:0000256" key="6">
    <source>
        <dbReference type="ARBA" id="ARBA00022679"/>
    </source>
</evidence>
<evidence type="ECO:0000256" key="9">
    <source>
        <dbReference type="ARBA" id="ARBA00022777"/>
    </source>
</evidence>
<evidence type="ECO:0000313" key="16">
    <source>
        <dbReference type="EMBL" id="RZT90656.1"/>
    </source>
</evidence>
<accession>A0ABY0IU93</accession>
<evidence type="ECO:0000256" key="7">
    <source>
        <dbReference type="ARBA" id="ARBA00022692"/>
    </source>
</evidence>
<evidence type="ECO:0000256" key="8">
    <source>
        <dbReference type="ARBA" id="ARBA00022741"/>
    </source>
</evidence>
<evidence type="ECO:0000256" key="2">
    <source>
        <dbReference type="ARBA" id="ARBA00004651"/>
    </source>
</evidence>
<dbReference type="PANTHER" id="PTHR43065">
    <property type="entry name" value="SENSOR HISTIDINE KINASE"/>
    <property type="match status" value="1"/>
</dbReference>
<keyword evidence="8" id="KW-0547">Nucleotide-binding</keyword>
<dbReference type="Pfam" id="PF00512">
    <property type="entry name" value="HisKA"/>
    <property type="match status" value="1"/>
</dbReference>
<dbReference type="InterPro" id="IPR003594">
    <property type="entry name" value="HATPase_dom"/>
</dbReference>
<dbReference type="SUPFAM" id="SSF103190">
    <property type="entry name" value="Sensory domain-like"/>
    <property type="match status" value="1"/>
</dbReference>
<keyword evidence="12" id="KW-0902">Two-component regulatory system</keyword>
<evidence type="ECO:0000313" key="17">
    <source>
        <dbReference type="Proteomes" id="UP000292136"/>
    </source>
</evidence>
<dbReference type="InterPro" id="IPR006311">
    <property type="entry name" value="TAT_signal"/>
</dbReference>
<keyword evidence="4" id="KW-1003">Cell membrane</keyword>
<evidence type="ECO:0000256" key="13">
    <source>
        <dbReference type="ARBA" id="ARBA00023136"/>
    </source>
</evidence>
<evidence type="ECO:0000259" key="15">
    <source>
        <dbReference type="PROSITE" id="PS50109"/>
    </source>
</evidence>
<dbReference type="CDD" id="cd00082">
    <property type="entry name" value="HisKA"/>
    <property type="match status" value="1"/>
</dbReference>
<evidence type="ECO:0000256" key="11">
    <source>
        <dbReference type="ARBA" id="ARBA00022989"/>
    </source>
</evidence>
<dbReference type="EMBL" id="SHKM01000001">
    <property type="protein sequence ID" value="RZT90656.1"/>
    <property type="molecule type" value="Genomic_DNA"/>
</dbReference>
<dbReference type="SMART" id="SM00387">
    <property type="entry name" value="HATPase_c"/>
    <property type="match status" value="1"/>
</dbReference>
<keyword evidence="7 14" id="KW-0812">Transmembrane</keyword>
<dbReference type="InterPro" id="IPR004358">
    <property type="entry name" value="Sig_transdc_His_kin-like_C"/>
</dbReference>
<comment type="catalytic activity">
    <reaction evidence="1">
        <text>ATP + protein L-histidine = ADP + protein N-phospho-L-histidine.</text>
        <dbReference type="EC" id="2.7.13.3"/>
    </reaction>
</comment>
<keyword evidence="11 14" id="KW-1133">Transmembrane helix</keyword>
<evidence type="ECO:0000256" key="10">
    <source>
        <dbReference type="ARBA" id="ARBA00022840"/>
    </source>
</evidence>
<name>A0ABY0IU93_9RHOO</name>
<dbReference type="InterPro" id="IPR029151">
    <property type="entry name" value="Sensor-like_sf"/>
</dbReference>